<reference evidence="3" key="1">
    <citation type="submission" date="2021-02" db="EMBL/GenBank/DDBJ databases">
        <authorList>
            <person name="Dougan E. K."/>
            <person name="Rhodes N."/>
            <person name="Thang M."/>
            <person name="Chan C."/>
        </authorList>
    </citation>
    <scope>NUCLEOTIDE SEQUENCE</scope>
</reference>
<comment type="caution">
    <text evidence="3">The sequence shown here is derived from an EMBL/GenBank/DDBJ whole genome shotgun (WGS) entry which is preliminary data.</text>
</comment>
<gene>
    <name evidence="3" type="ORF">SNAT2548_LOCUS24100</name>
</gene>
<keyword evidence="4" id="KW-1185">Reference proteome</keyword>
<dbReference type="EMBL" id="CAJNDS010002346">
    <property type="protein sequence ID" value="CAE7443147.1"/>
    <property type="molecule type" value="Genomic_DNA"/>
</dbReference>
<feature type="region of interest" description="Disordered" evidence="2">
    <location>
        <begin position="1"/>
        <end position="62"/>
    </location>
</feature>
<dbReference type="OrthoDB" id="10396920at2759"/>
<evidence type="ECO:0000313" key="3">
    <source>
        <dbReference type="EMBL" id="CAE7443147.1"/>
    </source>
</evidence>
<feature type="compositionally biased region" description="Low complexity" evidence="2">
    <location>
        <begin position="11"/>
        <end position="21"/>
    </location>
</feature>
<feature type="compositionally biased region" description="Low complexity" evidence="2">
    <location>
        <begin position="46"/>
        <end position="57"/>
    </location>
</feature>
<accession>A0A812RI21</accession>
<evidence type="ECO:0000256" key="2">
    <source>
        <dbReference type="SAM" id="MobiDB-lite"/>
    </source>
</evidence>
<protein>
    <submittedName>
        <fullName evidence="3">Uncharacterized protein</fullName>
    </submittedName>
</protein>
<dbReference type="AlphaFoldDB" id="A0A812RI21"/>
<sequence>MWRQLVDGETARAAPRATRQASQGQGQRVSGVREGRGGQVGDRESPGGQDPAAARGPRAPDDLYNGIWERATQSVQESTIPAEPPANAFVRPDGSRVQLHGESTLVRWTCRGNGSWRKPELFPLDQEQLQTFQEQLRRYEAEQEAERLRKEEEEREAAEAARRKRAEKLAAAPAAVAAQKAAAAAAAAGNAAETIDGARLAELLSLREPPEDATGQSDGSFQLALEVLLTGLAMGYESF</sequence>
<feature type="coiled-coil region" evidence="1">
    <location>
        <begin position="129"/>
        <end position="170"/>
    </location>
</feature>
<name>A0A812RI21_9DINO</name>
<proteinExistence type="predicted"/>
<keyword evidence="1" id="KW-0175">Coiled coil</keyword>
<dbReference type="Proteomes" id="UP000604046">
    <property type="component" value="Unassembled WGS sequence"/>
</dbReference>
<evidence type="ECO:0000313" key="4">
    <source>
        <dbReference type="Proteomes" id="UP000604046"/>
    </source>
</evidence>
<evidence type="ECO:0000256" key="1">
    <source>
        <dbReference type="SAM" id="Coils"/>
    </source>
</evidence>
<feature type="compositionally biased region" description="Basic and acidic residues" evidence="2">
    <location>
        <begin position="31"/>
        <end position="45"/>
    </location>
</feature>
<organism evidence="3 4">
    <name type="scientific">Symbiodinium natans</name>
    <dbReference type="NCBI Taxonomy" id="878477"/>
    <lineage>
        <taxon>Eukaryota</taxon>
        <taxon>Sar</taxon>
        <taxon>Alveolata</taxon>
        <taxon>Dinophyceae</taxon>
        <taxon>Suessiales</taxon>
        <taxon>Symbiodiniaceae</taxon>
        <taxon>Symbiodinium</taxon>
    </lineage>
</organism>